<dbReference type="InterPro" id="IPR011009">
    <property type="entry name" value="Kinase-like_dom_sf"/>
</dbReference>
<dbReference type="GO" id="GO:0004672">
    <property type="term" value="F:protein kinase activity"/>
    <property type="evidence" value="ECO:0007669"/>
    <property type="project" value="InterPro"/>
</dbReference>
<comment type="caution">
    <text evidence="3">The sequence shown here is derived from an EMBL/GenBank/DDBJ whole genome shotgun (WGS) entry which is preliminary data.</text>
</comment>
<gene>
    <name evidence="3" type="ORF">OMM_03189</name>
</gene>
<name>A0A1V1P6U9_9BACT</name>
<keyword evidence="1" id="KW-1133">Transmembrane helix</keyword>
<dbReference type="PANTHER" id="PTHR43642:SF1">
    <property type="entry name" value="HYBRID SIGNAL TRANSDUCTION HISTIDINE KINASE G"/>
    <property type="match status" value="1"/>
</dbReference>
<sequence>MPYISPEQTGKLNCSIDYRSDFYSLGITSFELLTGKKPFHSSDYQEFIYNHIAKNPPFPSVINPDIPEVLSEVILKLMAKMPEKRYQSHSGLKYDLLKCQSALSMHNKIRSFPIATKDVSRHLNISKKLYGCTKDIETITNIIQKPNKNKQLIFVHGDEGSGKTSLLKEIHNDIIKTKRFCLWGGCHKKDHIPPYDVWVSAVNEMINQWLSQGDQRIEQMKSLILMYTGSNASVLTHLIPNLEVIIGQQQQTFIFGQIEHYNLFNHMFCKFLNAISREKEMMIIFDDAQWMDPASQKLLMTILSNRSLSNLSVLLSCQNDPLSQKLLNMQGLNTIPDLFIKQVKTGNLSVSDINALLYNSFYFPKNCCYEFSQLLHKKTNGHVSFVHQMITTLYSKKLIYFDPDSSEWQVNFAQIKHYDIADNLVDVTLSLYQQISGHSRILLEIASCLGYNFDKPTMSRLMKHPLSEMDTLLEASIHKGLIFLMVILFIFHINAFNRPYMNLFLRIDENRFIEILHCKWFMISKSQRNRKCNLTFCFILIRHSLPFNMKKRKR</sequence>
<dbReference type="Gene3D" id="1.10.510.10">
    <property type="entry name" value="Transferase(Phosphotransferase) domain 1"/>
    <property type="match status" value="1"/>
</dbReference>
<feature type="domain" description="Protein kinase" evidence="2">
    <location>
        <begin position="1"/>
        <end position="97"/>
    </location>
</feature>
<evidence type="ECO:0000313" key="3">
    <source>
        <dbReference type="EMBL" id="ETR70513.1"/>
    </source>
</evidence>
<dbReference type="PROSITE" id="PS50011">
    <property type="entry name" value="PROTEIN_KINASE_DOM"/>
    <property type="match status" value="1"/>
</dbReference>
<dbReference type="InterPro" id="IPR025662">
    <property type="entry name" value="Sigma_54_int_dom_ATP-bd_1"/>
</dbReference>
<evidence type="ECO:0000313" key="4">
    <source>
        <dbReference type="Proteomes" id="UP000189670"/>
    </source>
</evidence>
<protein>
    <recommendedName>
        <fullName evidence="2">Protein kinase domain-containing protein</fullName>
    </recommendedName>
</protein>
<organism evidence="3 4">
    <name type="scientific">Candidatus Magnetoglobus multicellularis str. Araruama</name>
    <dbReference type="NCBI Taxonomy" id="890399"/>
    <lineage>
        <taxon>Bacteria</taxon>
        <taxon>Pseudomonadati</taxon>
        <taxon>Thermodesulfobacteriota</taxon>
        <taxon>Desulfobacteria</taxon>
        <taxon>Desulfobacterales</taxon>
        <taxon>Desulfobacteraceae</taxon>
        <taxon>Candidatus Magnetoglobus</taxon>
    </lineage>
</organism>
<dbReference type="GO" id="GO:0005524">
    <property type="term" value="F:ATP binding"/>
    <property type="evidence" value="ECO:0007669"/>
    <property type="project" value="InterPro"/>
</dbReference>
<dbReference type="EMBL" id="ATBP01000412">
    <property type="protein sequence ID" value="ETR70513.1"/>
    <property type="molecule type" value="Genomic_DNA"/>
</dbReference>
<keyword evidence="1" id="KW-0472">Membrane</keyword>
<dbReference type="InterPro" id="IPR053159">
    <property type="entry name" value="Hybrid_Histidine_Kinase"/>
</dbReference>
<dbReference type="InterPro" id="IPR000719">
    <property type="entry name" value="Prot_kinase_dom"/>
</dbReference>
<proteinExistence type="predicted"/>
<dbReference type="Gene3D" id="3.40.50.300">
    <property type="entry name" value="P-loop containing nucleotide triphosphate hydrolases"/>
    <property type="match status" value="1"/>
</dbReference>
<dbReference type="Pfam" id="PF13191">
    <property type="entry name" value="AAA_16"/>
    <property type="match status" value="1"/>
</dbReference>
<dbReference type="InterPro" id="IPR027417">
    <property type="entry name" value="P-loop_NTPase"/>
</dbReference>
<reference evidence="4" key="1">
    <citation type="submission" date="2012-11" db="EMBL/GenBank/DDBJ databases">
        <authorList>
            <person name="Lucero-Rivera Y.E."/>
            <person name="Tovar-Ramirez D."/>
        </authorList>
    </citation>
    <scope>NUCLEOTIDE SEQUENCE [LARGE SCALE GENOMIC DNA]</scope>
    <source>
        <strain evidence="4">Araruama</strain>
    </source>
</reference>
<dbReference type="InterPro" id="IPR041664">
    <property type="entry name" value="AAA_16"/>
</dbReference>
<dbReference type="PROSITE" id="PS00675">
    <property type="entry name" value="SIGMA54_INTERACT_1"/>
    <property type="match status" value="1"/>
</dbReference>
<dbReference type="AlphaFoldDB" id="A0A1V1P6U9"/>
<dbReference type="PANTHER" id="PTHR43642">
    <property type="entry name" value="HYBRID SIGNAL TRANSDUCTION HISTIDINE KINASE G"/>
    <property type="match status" value="1"/>
</dbReference>
<feature type="transmembrane region" description="Helical" evidence="1">
    <location>
        <begin position="477"/>
        <end position="496"/>
    </location>
</feature>
<evidence type="ECO:0000256" key="1">
    <source>
        <dbReference type="SAM" id="Phobius"/>
    </source>
</evidence>
<dbReference type="Proteomes" id="UP000189670">
    <property type="component" value="Unassembled WGS sequence"/>
</dbReference>
<dbReference type="SUPFAM" id="SSF52540">
    <property type="entry name" value="P-loop containing nucleoside triphosphate hydrolases"/>
    <property type="match status" value="1"/>
</dbReference>
<evidence type="ECO:0000259" key="2">
    <source>
        <dbReference type="PROSITE" id="PS50011"/>
    </source>
</evidence>
<accession>A0A1V1P6U9</accession>
<keyword evidence="1" id="KW-0812">Transmembrane</keyword>
<dbReference type="SUPFAM" id="SSF56112">
    <property type="entry name" value="Protein kinase-like (PK-like)"/>
    <property type="match status" value="1"/>
</dbReference>